<keyword evidence="1" id="KW-0620">Polyamine biosynthesis</keyword>
<keyword evidence="3" id="KW-1185">Reference proteome</keyword>
<dbReference type="InterPro" id="IPR029063">
    <property type="entry name" value="SAM-dependent_MTases_sf"/>
</dbReference>
<dbReference type="RefSeq" id="WP_013043099.1">
    <property type="nucleotide sequence ID" value="NC_014008.1"/>
</dbReference>
<dbReference type="Gene3D" id="3.40.50.150">
    <property type="entry name" value="Vaccinia Virus protein VP39"/>
    <property type="match status" value="1"/>
</dbReference>
<dbReference type="EMBL" id="CP001998">
    <property type="protein sequence ID" value="ADE54377.1"/>
    <property type="molecule type" value="Genomic_DNA"/>
</dbReference>
<protein>
    <submittedName>
        <fullName evidence="2">Spermine synthase</fullName>
    </submittedName>
</protein>
<name>D5EIX8_CORAD</name>
<dbReference type="GO" id="GO:0006596">
    <property type="term" value="P:polyamine biosynthetic process"/>
    <property type="evidence" value="ECO:0007669"/>
    <property type="project" value="UniProtKB-KW"/>
</dbReference>
<dbReference type="HOGENOM" id="CLU_101666_0_0_0"/>
<evidence type="ECO:0000313" key="3">
    <source>
        <dbReference type="Proteomes" id="UP000000925"/>
    </source>
</evidence>
<reference evidence="2 3" key="1">
    <citation type="journal article" date="2010" name="Stand. Genomic Sci.">
        <title>Complete genome sequence of Coraliomargarita akajimensis type strain (04OKA010-24).</title>
        <authorList>
            <person name="Mavromatis K."/>
            <person name="Abt B."/>
            <person name="Brambilla E."/>
            <person name="Lapidus A."/>
            <person name="Copeland A."/>
            <person name="Deshpande S."/>
            <person name="Nolan M."/>
            <person name="Lucas S."/>
            <person name="Tice H."/>
            <person name="Cheng J.F."/>
            <person name="Han C."/>
            <person name="Detter J.C."/>
            <person name="Woyke T."/>
            <person name="Goodwin L."/>
            <person name="Pitluck S."/>
            <person name="Held B."/>
            <person name="Brettin T."/>
            <person name="Tapia R."/>
            <person name="Ivanova N."/>
            <person name="Mikhailova N."/>
            <person name="Pati A."/>
            <person name="Liolios K."/>
            <person name="Chen A."/>
            <person name="Palaniappan K."/>
            <person name="Land M."/>
            <person name="Hauser L."/>
            <person name="Chang Y.J."/>
            <person name="Jeffries C.D."/>
            <person name="Rohde M."/>
            <person name="Goker M."/>
            <person name="Bristow J."/>
            <person name="Eisen J.A."/>
            <person name="Markowitz V."/>
            <person name="Hugenholtz P."/>
            <person name="Klenk H.P."/>
            <person name="Kyrpides N.C."/>
        </authorList>
    </citation>
    <scope>NUCLEOTIDE SEQUENCE [LARGE SCALE GENOMIC DNA]</scope>
    <source>
        <strain evidence="3">DSM 45221 / IAM 15411 / JCM 23193 / KCTC 12865</strain>
    </source>
</reference>
<dbReference type="eggNOG" id="COG0421">
    <property type="taxonomic scope" value="Bacteria"/>
</dbReference>
<evidence type="ECO:0000256" key="1">
    <source>
        <dbReference type="ARBA" id="ARBA00023115"/>
    </source>
</evidence>
<dbReference type="STRING" id="583355.Caka_1358"/>
<evidence type="ECO:0000313" key="2">
    <source>
        <dbReference type="EMBL" id="ADE54377.1"/>
    </source>
</evidence>
<dbReference type="AlphaFoldDB" id="D5EIX8"/>
<dbReference type="KEGG" id="caa:Caka_1358"/>
<accession>D5EIX8</accession>
<dbReference type="Proteomes" id="UP000000925">
    <property type="component" value="Chromosome"/>
</dbReference>
<dbReference type="PANTHER" id="PTHR43317:SF3">
    <property type="entry name" value="BLR2883 PROTEIN"/>
    <property type="match status" value="1"/>
</dbReference>
<dbReference type="OrthoDB" id="9793351at2"/>
<dbReference type="Pfam" id="PF01564">
    <property type="entry name" value="Spermine_synth"/>
    <property type="match status" value="1"/>
</dbReference>
<gene>
    <name evidence="2" type="ordered locus">Caka_1358</name>
</gene>
<organism evidence="2 3">
    <name type="scientific">Coraliomargarita akajimensis (strain DSM 45221 / IAM 15411 / JCM 23193 / KCTC 12865 / 04OKA010-24)</name>
    <dbReference type="NCBI Taxonomy" id="583355"/>
    <lineage>
        <taxon>Bacteria</taxon>
        <taxon>Pseudomonadati</taxon>
        <taxon>Verrucomicrobiota</taxon>
        <taxon>Opitutia</taxon>
        <taxon>Puniceicoccales</taxon>
        <taxon>Coraliomargaritaceae</taxon>
        <taxon>Coraliomargarita</taxon>
    </lineage>
</organism>
<proteinExistence type="predicted"/>
<dbReference type="SUPFAM" id="SSF53335">
    <property type="entry name" value="S-adenosyl-L-methionine-dependent methyltransferases"/>
    <property type="match status" value="1"/>
</dbReference>
<sequence>MKPRIKIAESITPDGAPMSLYEHDGAYSISFQGQELMHSGASASELRLGELGVENFSKDAKPRVFIGGLGLGFTLKTTLAGLGTDARVEVAELLQQVVDWNREYLGELNGGSLDDPRVSVLIGDAVQHIRKVPANTYDAMILDVDNGPTGMVKPSNSSLYSQKGLYAVKTALKPGGRVVFWSAGEDQYFKARMGRVGFRVGVVPAKVHERAKRAAYRIYVGDKAGGVKTR</sequence>
<dbReference type="PANTHER" id="PTHR43317">
    <property type="entry name" value="THERMOSPERMINE SYNTHASE ACAULIS5"/>
    <property type="match status" value="1"/>
</dbReference>